<dbReference type="InterPro" id="IPR013083">
    <property type="entry name" value="Znf_RING/FYVE/PHD"/>
</dbReference>
<evidence type="ECO:0000313" key="9">
    <source>
        <dbReference type="Proteomes" id="UP000515152"/>
    </source>
</evidence>
<feature type="region of interest" description="Disordered" evidence="7">
    <location>
        <begin position="199"/>
        <end position="282"/>
    </location>
</feature>
<dbReference type="PANTHER" id="PTHR14296">
    <property type="entry name" value="REMODELING AND SPACING FACTOR 1"/>
    <property type="match status" value="1"/>
</dbReference>
<feature type="compositionally biased region" description="Acidic residues" evidence="7">
    <location>
        <begin position="1283"/>
        <end position="1297"/>
    </location>
</feature>
<dbReference type="InterPro" id="IPR028938">
    <property type="entry name" value="Rsf1-like"/>
</dbReference>
<keyword evidence="5" id="KW-0539">Nucleus</keyword>
<feature type="compositionally biased region" description="Basic and acidic residues" evidence="7">
    <location>
        <begin position="820"/>
        <end position="843"/>
    </location>
</feature>
<protein>
    <submittedName>
        <fullName evidence="10">Remodeling and spacing factor 1</fullName>
    </submittedName>
</protein>
<feature type="compositionally biased region" description="Basic residues" evidence="7">
    <location>
        <begin position="1198"/>
        <end position="1211"/>
    </location>
</feature>
<dbReference type="PANTHER" id="PTHR14296:SF15">
    <property type="entry name" value="REMODELING AND SPACING FACTOR 1"/>
    <property type="match status" value="1"/>
</dbReference>
<dbReference type="InterPro" id="IPR001965">
    <property type="entry name" value="Znf_PHD"/>
</dbReference>
<accession>A0A6P8G109</accession>
<feature type="region of interest" description="Disordered" evidence="7">
    <location>
        <begin position="561"/>
        <end position="852"/>
    </location>
</feature>
<feature type="region of interest" description="Disordered" evidence="7">
    <location>
        <begin position="386"/>
        <end position="452"/>
    </location>
</feature>
<feature type="compositionally biased region" description="Low complexity" evidence="7">
    <location>
        <begin position="389"/>
        <end position="407"/>
    </location>
</feature>
<evidence type="ECO:0000313" key="10">
    <source>
        <dbReference type="RefSeq" id="XP_031429345.1"/>
    </source>
</evidence>
<dbReference type="PROSITE" id="PS01359">
    <property type="entry name" value="ZF_PHD_1"/>
    <property type="match status" value="1"/>
</dbReference>
<organism evidence="9 10">
    <name type="scientific">Clupea harengus</name>
    <name type="common">Atlantic herring</name>
    <dbReference type="NCBI Taxonomy" id="7950"/>
    <lineage>
        <taxon>Eukaryota</taxon>
        <taxon>Metazoa</taxon>
        <taxon>Chordata</taxon>
        <taxon>Craniata</taxon>
        <taxon>Vertebrata</taxon>
        <taxon>Euteleostomi</taxon>
        <taxon>Actinopterygii</taxon>
        <taxon>Neopterygii</taxon>
        <taxon>Teleostei</taxon>
        <taxon>Clupei</taxon>
        <taxon>Clupeiformes</taxon>
        <taxon>Clupeoidei</taxon>
        <taxon>Clupeidae</taxon>
        <taxon>Clupea</taxon>
    </lineage>
</organism>
<dbReference type="Pfam" id="PF00628">
    <property type="entry name" value="PHD"/>
    <property type="match status" value="1"/>
</dbReference>
<dbReference type="OrthoDB" id="10055895at2759"/>
<evidence type="ECO:0000256" key="2">
    <source>
        <dbReference type="ARBA" id="ARBA00022723"/>
    </source>
</evidence>
<dbReference type="SMART" id="SM00249">
    <property type="entry name" value="PHD"/>
    <property type="match status" value="1"/>
</dbReference>
<reference evidence="10" key="1">
    <citation type="submission" date="2025-08" db="UniProtKB">
        <authorList>
            <consortium name="RefSeq"/>
        </authorList>
    </citation>
    <scope>IDENTIFICATION</scope>
</reference>
<evidence type="ECO:0000256" key="7">
    <source>
        <dbReference type="SAM" id="MobiDB-lite"/>
    </source>
</evidence>
<sequence length="1408" mass="158792">MADPVAVAGSSPGLCPSFAVVCSFLERYGAALDLPELTFPQMERYLQDTSTVPKPLVELHVKLLRKIGKSVSPDRWEKYLVKVCQEFNCTWAWELERKGYSEMTVESKTGILKYLCECQFDDNIKFKTSVNEEEPDRMRLQPIGKDREGLMYWFQVDQDQNVRVYVEEQDDLYGATWKCVVRNRNDLAQTLELLKGQIEPGLTDQEQRDGSICASPVPEDDENDGDNEENKKGLVETQNKEESTDGPKSKETEKAKPPVIKDGKEGQKDLNEKLKSSVEREEEENIEMEMKVINKTEVKSEEKPVIDNRVSTIMTLVKEEPKDSEVAWNAVSVVMAPGSVKQEVSAKAEVREETSERTLEEVERALKNDQQAKMPLKKRELKLSEGFGNNLNSNNNHHSSNNSLNNNGTLSSGIIVRNPSVLTSKGPWPSREEAPTSEEGRTVVSSTALDATGTGIKREARLDLCNGETAPARNLSQNLREHCVSVGVIMGPLDRNKSFVEQNVPIVEDKNGLAGNFVKTIPSCNKEGKEDSTAQHERIPSPGTVRQSVLVRKATTPEGLAPIFPKISEGQVTSTPESDLSAVGGNELGQRKEESSSSVNISQSAEETINETPKETNPLTIEGSAGCSGAEEDMDEEEEEDDDMTVGRGHGKAENKITEDVDGSPRAFSKESESGSSGDDGSEPEGTDEVSSEIQKEGIRLKIKIPMHRRTPEFQREREQDSSNGHSLRRSARICRPSPKLAEIQDRRQEKKSPGAQEDKEPGDSEVKKTCQKKENPRKADSDGQNKPGKVRRRHRRPRWSNPRSKGRKKGPGEGEEGLEERKVKEGNQENYQSDRERNHSDSESAEMPNDDPCSHCGLPNHPELILLCDLCDNGYHTACLRPPLMIIPDGEWFCPPCQHKLLCERLEEQLQNLDTALKKKDRAERRRERLVYVGISVENIIPTPQDGDAEEEKIEKKKSAKKNKNLERRSTRTRKSISYRFDDFDEAIDEAIEEEPGQTDVQGASRGKDMANITGQQKKEEGKENQQPAKPAPAPRRKKRRRLNDLDSDSTVDEEESEDDFHLSSSAEEEEFVVSGDEAGSDGDAGSNDCSDSGSTASKSRQRRSRRTSTRGQVQKSRTRGRSGRRPLSKKRVGLSDEDDEEELASDEEEEEEEMETERSSDFSDSDVDTRRRRSRRSQRMQVNYCETSESEGSQKGTKKDKPHLHRRRLTSSNSEGSEEEKEKEKRRRERKQESSREDSRRLQLKRRRDSTDEEANSGEDDSDDESEEERPVRKRLNRIESEDEEGEEDKREEEDKDKRKEEDKREEDKREEEEEDKREEEEEEEDEPEVKKSPSVVTNTSMLSPSRHRATAGLKSGGAGPLASKNNGSSRHNGLASQRPSTQDEEDELYGVTDIVHFVFNSEQAL</sequence>
<dbReference type="GeneID" id="105907787"/>
<keyword evidence="4" id="KW-0862">Zinc</keyword>
<feature type="compositionally biased region" description="Basic and acidic residues" evidence="7">
    <location>
        <begin position="430"/>
        <end position="441"/>
    </location>
</feature>
<feature type="compositionally biased region" description="Acidic residues" evidence="7">
    <location>
        <begin position="1253"/>
        <end position="1270"/>
    </location>
</feature>
<feature type="region of interest" description="Disordered" evidence="7">
    <location>
        <begin position="943"/>
        <end position="972"/>
    </location>
</feature>
<feature type="domain" description="PHD-type" evidence="8">
    <location>
        <begin position="851"/>
        <end position="901"/>
    </location>
</feature>
<feature type="compositionally biased region" description="Acidic residues" evidence="7">
    <location>
        <begin position="680"/>
        <end position="691"/>
    </location>
</feature>
<dbReference type="PROSITE" id="PS50016">
    <property type="entry name" value="ZF_PHD_2"/>
    <property type="match status" value="1"/>
</dbReference>
<dbReference type="SUPFAM" id="SSF57903">
    <property type="entry name" value="FYVE/PHD zinc finger"/>
    <property type="match status" value="1"/>
</dbReference>
<feature type="compositionally biased region" description="Basic and acidic residues" evidence="7">
    <location>
        <begin position="743"/>
        <end position="784"/>
    </location>
</feature>
<evidence type="ECO:0000259" key="8">
    <source>
        <dbReference type="PROSITE" id="PS50016"/>
    </source>
</evidence>
<dbReference type="KEGG" id="char:105907787"/>
<feature type="compositionally biased region" description="Basic residues" evidence="7">
    <location>
        <begin position="1101"/>
        <end position="1110"/>
    </location>
</feature>
<name>A0A6P8G109_CLUHA</name>
<dbReference type="CTD" id="564825"/>
<dbReference type="Pfam" id="PF15612">
    <property type="entry name" value="WHIM1"/>
    <property type="match status" value="1"/>
</dbReference>
<evidence type="ECO:0000256" key="5">
    <source>
        <dbReference type="ARBA" id="ARBA00023242"/>
    </source>
</evidence>
<keyword evidence="3 6" id="KW-0863">Zinc-finger</keyword>
<feature type="compositionally biased region" description="Basic residues" evidence="7">
    <location>
        <begin position="789"/>
        <end position="810"/>
    </location>
</feature>
<feature type="region of interest" description="Disordered" evidence="7">
    <location>
        <begin position="991"/>
        <end position="1390"/>
    </location>
</feature>
<evidence type="ECO:0000256" key="6">
    <source>
        <dbReference type="PROSITE-ProRule" id="PRU00146"/>
    </source>
</evidence>
<feature type="compositionally biased region" description="Acidic residues" evidence="7">
    <location>
        <begin position="1311"/>
        <end position="1330"/>
    </location>
</feature>
<dbReference type="Proteomes" id="UP000515152">
    <property type="component" value="Chromosome 9"/>
</dbReference>
<dbReference type="CDD" id="cd15543">
    <property type="entry name" value="PHD_RSF1"/>
    <property type="match status" value="1"/>
</dbReference>
<keyword evidence="9" id="KW-1185">Reference proteome</keyword>
<feature type="compositionally biased region" description="Polar residues" evidence="7">
    <location>
        <begin position="1182"/>
        <end position="1197"/>
    </location>
</feature>
<evidence type="ECO:0000256" key="4">
    <source>
        <dbReference type="ARBA" id="ARBA00022833"/>
    </source>
</evidence>
<dbReference type="InterPro" id="IPR011011">
    <property type="entry name" value="Znf_FYVE_PHD"/>
</dbReference>
<dbReference type="RefSeq" id="XP_031429345.1">
    <property type="nucleotide sequence ID" value="XM_031573485.2"/>
</dbReference>
<feature type="compositionally biased region" description="Basic and acidic residues" evidence="7">
    <location>
        <begin position="1232"/>
        <end position="1243"/>
    </location>
</feature>
<feature type="compositionally biased region" description="Low complexity" evidence="7">
    <location>
        <begin position="596"/>
        <end position="607"/>
    </location>
</feature>
<evidence type="ECO:0000256" key="1">
    <source>
        <dbReference type="ARBA" id="ARBA00004123"/>
    </source>
</evidence>
<dbReference type="Gene3D" id="3.30.40.10">
    <property type="entry name" value="Zinc/RING finger domain, C3HC4 (zinc finger)"/>
    <property type="match status" value="1"/>
</dbReference>
<dbReference type="GO" id="GO:0045892">
    <property type="term" value="P:negative regulation of DNA-templated transcription"/>
    <property type="evidence" value="ECO:0007669"/>
    <property type="project" value="TreeGrafter"/>
</dbReference>
<evidence type="ECO:0000256" key="3">
    <source>
        <dbReference type="ARBA" id="ARBA00022771"/>
    </source>
</evidence>
<feature type="compositionally biased region" description="Basic residues" evidence="7">
    <location>
        <begin position="1118"/>
        <end position="1134"/>
    </location>
</feature>
<dbReference type="InterPro" id="IPR028942">
    <property type="entry name" value="WHIM1_dom"/>
</dbReference>
<feature type="compositionally biased region" description="Basic and acidic residues" evidence="7">
    <location>
        <begin position="1298"/>
        <end position="1310"/>
    </location>
</feature>
<gene>
    <name evidence="10" type="primary">rsf1a</name>
</gene>
<dbReference type="GO" id="GO:0008270">
    <property type="term" value="F:zinc ion binding"/>
    <property type="evidence" value="ECO:0007669"/>
    <property type="project" value="UniProtKB-KW"/>
</dbReference>
<feature type="compositionally biased region" description="Polar residues" evidence="7">
    <location>
        <begin position="1366"/>
        <end position="1383"/>
    </location>
</feature>
<feature type="compositionally biased region" description="Polar residues" evidence="7">
    <location>
        <begin position="1337"/>
        <end position="1346"/>
    </location>
</feature>
<dbReference type="InterPro" id="IPR019786">
    <property type="entry name" value="Zinc_finger_PHD-type_CS"/>
</dbReference>
<dbReference type="InterPro" id="IPR019787">
    <property type="entry name" value="Znf_PHD-finger"/>
</dbReference>
<feature type="compositionally biased region" description="Acidic residues" evidence="7">
    <location>
        <begin position="630"/>
        <end position="644"/>
    </location>
</feature>
<dbReference type="GO" id="GO:0031213">
    <property type="term" value="C:RSF complex"/>
    <property type="evidence" value="ECO:0007669"/>
    <property type="project" value="InterPro"/>
</dbReference>
<feature type="compositionally biased region" description="Basic and acidic residues" evidence="7">
    <location>
        <begin position="710"/>
        <end position="721"/>
    </location>
</feature>
<dbReference type="GO" id="GO:0042393">
    <property type="term" value="F:histone binding"/>
    <property type="evidence" value="ECO:0007669"/>
    <property type="project" value="TreeGrafter"/>
</dbReference>
<proteinExistence type="predicted"/>
<feature type="compositionally biased region" description="Acidic residues" evidence="7">
    <location>
        <begin position="1047"/>
        <end position="1060"/>
    </location>
</feature>
<feature type="compositionally biased region" description="Acidic residues" evidence="7">
    <location>
        <begin position="1137"/>
        <end position="1157"/>
    </location>
</feature>
<feature type="compositionally biased region" description="Acidic residues" evidence="7">
    <location>
        <begin position="218"/>
        <end position="227"/>
    </location>
</feature>
<feature type="compositionally biased region" description="Basic and acidic residues" evidence="7">
    <location>
        <begin position="228"/>
        <end position="279"/>
    </location>
</feature>
<keyword evidence="2" id="KW-0479">Metal-binding</keyword>
<comment type="subcellular location">
    <subcellularLocation>
        <location evidence="1">Nucleus</location>
    </subcellularLocation>
</comment>
<feature type="compositionally biased region" description="Low complexity" evidence="7">
    <location>
        <begin position="1074"/>
        <end position="1100"/>
    </location>
</feature>